<dbReference type="RefSeq" id="WP_105867338.1">
    <property type="nucleotide sequence ID" value="NZ_PVLV01000049.1"/>
</dbReference>
<dbReference type="SUPFAM" id="SSF46785">
    <property type="entry name" value="Winged helix' DNA-binding domain"/>
    <property type="match status" value="1"/>
</dbReference>
<dbReference type="InterPro" id="IPR036390">
    <property type="entry name" value="WH_DNA-bd_sf"/>
</dbReference>
<evidence type="ECO:0000313" key="2">
    <source>
        <dbReference type="Proteomes" id="UP000239322"/>
    </source>
</evidence>
<dbReference type="Proteomes" id="UP000239322">
    <property type="component" value="Unassembled WGS sequence"/>
</dbReference>
<sequence length="108" mass="12284">MIPSDTRLALIDQATDKADESPDELSPETLTAFVRHLRRNDLDVREWHRCDDFAASAGMTHHQARRAVGQLVRAGLLDRDVVPRRVRRQDGRYTVYRLSPTAMEGTGQ</sequence>
<organism evidence="1 2">
    <name type="scientific">Streptomyces solincola</name>
    <dbReference type="NCBI Taxonomy" id="2100817"/>
    <lineage>
        <taxon>Bacteria</taxon>
        <taxon>Bacillati</taxon>
        <taxon>Actinomycetota</taxon>
        <taxon>Actinomycetes</taxon>
        <taxon>Kitasatosporales</taxon>
        <taxon>Streptomycetaceae</taxon>
        <taxon>Streptomyces</taxon>
    </lineage>
</organism>
<reference evidence="1 2" key="1">
    <citation type="submission" date="2018-03" db="EMBL/GenBank/DDBJ databases">
        <title>Novel Streptomyces sp. from soil.</title>
        <authorList>
            <person name="Tan G.Y.A."/>
            <person name="Lee Z.Y."/>
        </authorList>
    </citation>
    <scope>NUCLEOTIDE SEQUENCE [LARGE SCALE GENOMIC DNA]</scope>
    <source>
        <strain evidence="1 2">ST5x</strain>
    </source>
</reference>
<protein>
    <recommendedName>
        <fullName evidence="3">MarR family transcriptional regulator</fullName>
    </recommendedName>
</protein>
<keyword evidence="2" id="KW-1185">Reference proteome</keyword>
<comment type="caution">
    <text evidence="1">The sequence shown here is derived from an EMBL/GenBank/DDBJ whole genome shotgun (WGS) entry which is preliminary data.</text>
</comment>
<dbReference type="AlphaFoldDB" id="A0A2S9Q1L1"/>
<evidence type="ECO:0008006" key="3">
    <source>
        <dbReference type="Google" id="ProtNLM"/>
    </source>
</evidence>
<proteinExistence type="predicted"/>
<gene>
    <name evidence="1" type="ORF">C6N75_03435</name>
</gene>
<name>A0A2S9Q1L1_9ACTN</name>
<dbReference type="OrthoDB" id="9932915at2"/>
<dbReference type="EMBL" id="PVLV01000049">
    <property type="protein sequence ID" value="PRH80570.1"/>
    <property type="molecule type" value="Genomic_DNA"/>
</dbReference>
<accession>A0A2S9Q1L1</accession>
<evidence type="ECO:0000313" key="1">
    <source>
        <dbReference type="EMBL" id="PRH80570.1"/>
    </source>
</evidence>